<dbReference type="CDD" id="cd00515">
    <property type="entry name" value="HAM1"/>
    <property type="match status" value="1"/>
</dbReference>
<dbReference type="EMBL" id="BARS01033997">
    <property type="protein sequence ID" value="GAG17277.1"/>
    <property type="molecule type" value="Genomic_DNA"/>
</dbReference>
<dbReference type="FunFam" id="3.90.950.10:FF:000001">
    <property type="entry name" value="dITP/XTP pyrophosphatase"/>
    <property type="match status" value="1"/>
</dbReference>
<evidence type="ECO:0000256" key="8">
    <source>
        <dbReference type="ARBA" id="ARBA00023080"/>
    </source>
</evidence>
<evidence type="ECO:0000313" key="17">
    <source>
        <dbReference type="EMBL" id="GAG17277.1"/>
    </source>
</evidence>
<evidence type="ECO:0000256" key="1">
    <source>
        <dbReference type="ARBA" id="ARBA00001946"/>
    </source>
</evidence>
<evidence type="ECO:0000256" key="11">
    <source>
        <dbReference type="ARBA" id="ARBA00066468"/>
    </source>
</evidence>
<comment type="similarity">
    <text evidence="2">Belongs to the HAM1 NTPase family.</text>
</comment>
<dbReference type="GO" id="GO:0009146">
    <property type="term" value="P:purine nucleoside triphosphate catabolic process"/>
    <property type="evidence" value="ECO:0007669"/>
    <property type="project" value="UniProtKB-ARBA"/>
</dbReference>
<dbReference type="GO" id="GO:0046872">
    <property type="term" value="F:metal ion binding"/>
    <property type="evidence" value="ECO:0007669"/>
    <property type="project" value="UniProtKB-KW"/>
</dbReference>
<comment type="catalytic activity">
    <reaction evidence="10">
        <text>XTP + H2O = XMP + diphosphate + H(+)</text>
        <dbReference type="Rhea" id="RHEA:28610"/>
        <dbReference type="ChEBI" id="CHEBI:15377"/>
        <dbReference type="ChEBI" id="CHEBI:15378"/>
        <dbReference type="ChEBI" id="CHEBI:33019"/>
        <dbReference type="ChEBI" id="CHEBI:57464"/>
        <dbReference type="ChEBI" id="CHEBI:61314"/>
        <dbReference type="EC" id="3.6.1.66"/>
    </reaction>
</comment>
<evidence type="ECO:0000256" key="15">
    <source>
        <dbReference type="ARBA" id="ARBA00083186"/>
    </source>
</evidence>
<reference evidence="17" key="1">
    <citation type="journal article" date="2014" name="Front. Microbiol.">
        <title>High frequency of phylogenetically diverse reductive dehalogenase-homologous genes in deep subseafloor sedimentary metagenomes.</title>
        <authorList>
            <person name="Kawai M."/>
            <person name="Futagami T."/>
            <person name="Toyoda A."/>
            <person name="Takaki Y."/>
            <person name="Nishi S."/>
            <person name="Hori S."/>
            <person name="Arai W."/>
            <person name="Tsubouchi T."/>
            <person name="Morono Y."/>
            <person name="Uchiyama I."/>
            <person name="Ito T."/>
            <person name="Fujiyama A."/>
            <person name="Inagaki F."/>
            <person name="Takami H."/>
        </authorList>
    </citation>
    <scope>NUCLEOTIDE SEQUENCE</scope>
    <source>
        <strain evidence="17">Expedition CK06-06</strain>
    </source>
</reference>
<sequence length="198" mass="20269">MIATSNAGKQQEIREILADLPLRILGLDEFAVIDFPEEGAEYESNAVAKAVTAARSTGRPALADDSGLEVDGLDGAPGPLSARYGGPGLLDRERAAYLLEQLSDCSGAGRAARFVCIAALALPGGEVVTARGECPGRILAAPRGVGGFGYDPVFEVSEGVAMAELPAARKNEISHRARALAGLRGALAALGREPGSGS</sequence>
<dbReference type="GO" id="GO:0009117">
    <property type="term" value="P:nucleotide metabolic process"/>
    <property type="evidence" value="ECO:0007669"/>
    <property type="project" value="UniProtKB-KW"/>
</dbReference>
<evidence type="ECO:0000256" key="16">
    <source>
        <dbReference type="ARBA" id="ARBA00083635"/>
    </source>
</evidence>
<dbReference type="Pfam" id="PF01725">
    <property type="entry name" value="Ham1p_like"/>
    <property type="match status" value="1"/>
</dbReference>
<evidence type="ECO:0000256" key="2">
    <source>
        <dbReference type="ARBA" id="ARBA00008023"/>
    </source>
</evidence>
<evidence type="ECO:0000256" key="4">
    <source>
        <dbReference type="ARBA" id="ARBA00022723"/>
    </source>
</evidence>
<keyword evidence="8" id="KW-0546">Nucleotide metabolism</keyword>
<comment type="catalytic activity">
    <reaction evidence="9">
        <text>dITP + H2O = dIMP + diphosphate + H(+)</text>
        <dbReference type="Rhea" id="RHEA:28342"/>
        <dbReference type="ChEBI" id="CHEBI:15377"/>
        <dbReference type="ChEBI" id="CHEBI:15378"/>
        <dbReference type="ChEBI" id="CHEBI:33019"/>
        <dbReference type="ChEBI" id="CHEBI:61194"/>
        <dbReference type="ChEBI" id="CHEBI:61382"/>
        <dbReference type="EC" id="3.6.1.66"/>
    </reaction>
</comment>
<comment type="cofactor">
    <cofactor evidence="1">
        <name>Mg(2+)</name>
        <dbReference type="ChEBI" id="CHEBI:18420"/>
    </cofactor>
</comment>
<accession>X0W1Q7</accession>
<dbReference type="EC" id="3.6.1.66" evidence="11"/>
<dbReference type="SUPFAM" id="SSF52972">
    <property type="entry name" value="ITPase-like"/>
    <property type="match status" value="1"/>
</dbReference>
<evidence type="ECO:0000256" key="3">
    <source>
        <dbReference type="ARBA" id="ARBA00011738"/>
    </source>
</evidence>
<evidence type="ECO:0000256" key="6">
    <source>
        <dbReference type="ARBA" id="ARBA00022801"/>
    </source>
</evidence>
<dbReference type="InterPro" id="IPR020922">
    <property type="entry name" value="dITP/XTP_pyrophosphatase"/>
</dbReference>
<organism evidence="17">
    <name type="scientific">marine sediment metagenome</name>
    <dbReference type="NCBI Taxonomy" id="412755"/>
    <lineage>
        <taxon>unclassified sequences</taxon>
        <taxon>metagenomes</taxon>
        <taxon>ecological metagenomes</taxon>
    </lineage>
</organism>
<evidence type="ECO:0000256" key="10">
    <source>
        <dbReference type="ARBA" id="ARBA00052017"/>
    </source>
</evidence>
<keyword evidence="4" id="KW-0479">Metal-binding</keyword>
<protein>
    <recommendedName>
        <fullName evidence="12">dITP/XTP pyrophosphatase</fullName>
        <ecNumber evidence="11">3.6.1.66</ecNumber>
    </recommendedName>
    <alternativeName>
        <fullName evidence="13">Non-canonical purine NTP pyrophosphatase</fullName>
    </alternativeName>
    <alternativeName>
        <fullName evidence="14">Non-standard purine NTP pyrophosphatase</fullName>
    </alternativeName>
    <alternativeName>
        <fullName evidence="16">Nucleoside-triphosphate diphosphatase</fullName>
    </alternativeName>
    <alternativeName>
        <fullName evidence="15">Nucleoside-triphosphate pyrophosphatase</fullName>
    </alternativeName>
</protein>
<dbReference type="InterPro" id="IPR029001">
    <property type="entry name" value="ITPase-like_fam"/>
</dbReference>
<dbReference type="AlphaFoldDB" id="X0W1Q7"/>
<comment type="caution">
    <text evidence="17">The sequence shown here is derived from an EMBL/GenBank/DDBJ whole genome shotgun (WGS) entry which is preliminary data.</text>
</comment>
<dbReference type="GO" id="GO:0000166">
    <property type="term" value="F:nucleotide binding"/>
    <property type="evidence" value="ECO:0007669"/>
    <property type="project" value="UniProtKB-KW"/>
</dbReference>
<dbReference type="GO" id="GO:0017111">
    <property type="term" value="F:ribonucleoside triphosphate phosphatase activity"/>
    <property type="evidence" value="ECO:0007669"/>
    <property type="project" value="InterPro"/>
</dbReference>
<gene>
    <name evidence="17" type="ORF">S01H1_52585</name>
</gene>
<evidence type="ECO:0000256" key="14">
    <source>
        <dbReference type="ARBA" id="ARBA00078805"/>
    </source>
</evidence>
<evidence type="ECO:0000256" key="7">
    <source>
        <dbReference type="ARBA" id="ARBA00022842"/>
    </source>
</evidence>
<dbReference type="InterPro" id="IPR002637">
    <property type="entry name" value="RdgB/HAM1"/>
</dbReference>
<evidence type="ECO:0000256" key="13">
    <source>
        <dbReference type="ARBA" id="ARBA00075987"/>
    </source>
</evidence>
<evidence type="ECO:0000256" key="12">
    <source>
        <dbReference type="ARBA" id="ARBA00071289"/>
    </source>
</evidence>
<evidence type="ECO:0000256" key="5">
    <source>
        <dbReference type="ARBA" id="ARBA00022741"/>
    </source>
</evidence>
<dbReference type="GO" id="GO:0036222">
    <property type="term" value="F:XTP diphosphatase activity"/>
    <property type="evidence" value="ECO:0007669"/>
    <property type="project" value="UniProtKB-ARBA"/>
</dbReference>
<name>X0W1Q7_9ZZZZ</name>
<evidence type="ECO:0000256" key="9">
    <source>
        <dbReference type="ARBA" id="ARBA00051875"/>
    </source>
</evidence>
<proteinExistence type="inferred from homology"/>
<dbReference type="GO" id="GO:0036220">
    <property type="term" value="F:ITP diphosphatase activity"/>
    <property type="evidence" value="ECO:0007669"/>
    <property type="project" value="UniProtKB-EC"/>
</dbReference>
<dbReference type="GO" id="GO:0005829">
    <property type="term" value="C:cytosol"/>
    <property type="evidence" value="ECO:0007669"/>
    <property type="project" value="TreeGrafter"/>
</dbReference>
<dbReference type="PANTHER" id="PTHR11067:SF9">
    <property type="entry name" value="INOSINE TRIPHOSPHATE PYROPHOSPHATASE"/>
    <property type="match status" value="1"/>
</dbReference>
<keyword evidence="6" id="KW-0378">Hydrolase</keyword>
<comment type="subunit">
    <text evidence="3">Homodimer.</text>
</comment>
<dbReference type="HAMAP" id="MF_01405">
    <property type="entry name" value="Non_canon_purine_NTPase"/>
    <property type="match status" value="1"/>
</dbReference>
<keyword evidence="7" id="KW-0460">Magnesium</keyword>
<dbReference type="GO" id="GO:0035870">
    <property type="term" value="F:dITP diphosphatase activity"/>
    <property type="evidence" value="ECO:0007669"/>
    <property type="project" value="UniProtKB-ARBA"/>
</dbReference>
<dbReference type="PANTHER" id="PTHR11067">
    <property type="entry name" value="INOSINE TRIPHOSPHATE PYROPHOSPHATASE/HAM1 PROTEIN"/>
    <property type="match status" value="1"/>
</dbReference>
<dbReference type="Gene3D" id="3.90.950.10">
    <property type="match status" value="1"/>
</dbReference>
<keyword evidence="5" id="KW-0547">Nucleotide-binding</keyword>